<proteinExistence type="predicted"/>
<dbReference type="EMBL" id="BFAZ01000012">
    <property type="protein sequence ID" value="GBF44437.1"/>
    <property type="molecule type" value="Genomic_DNA"/>
</dbReference>
<keyword evidence="1" id="KW-0238">DNA-binding</keyword>
<dbReference type="InterPro" id="IPR010982">
    <property type="entry name" value="Lambda_DNA-bd_dom_sf"/>
</dbReference>
<dbReference type="AlphaFoldDB" id="A0A2P2DIF2"/>
<keyword evidence="2" id="KW-1185">Reference proteome</keyword>
<protein>
    <submittedName>
        <fullName evidence="1">DNA-binding helix-turn-helix protein</fullName>
    </submittedName>
</protein>
<dbReference type="SUPFAM" id="SSF47413">
    <property type="entry name" value="lambda repressor-like DNA-binding domains"/>
    <property type="match status" value="1"/>
</dbReference>
<comment type="caution">
    <text evidence="1">The sequence shown here is derived from an EMBL/GenBank/DDBJ whole genome shotgun (WGS) entry which is preliminary data.</text>
</comment>
<organism evidence="1 2">
    <name type="scientific">Leptospira ellinghausenii</name>
    <dbReference type="NCBI Taxonomy" id="1917822"/>
    <lineage>
        <taxon>Bacteria</taxon>
        <taxon>Pseudomonadati</taxon>
        <taxon>Spirochaetota</taxon>
        <taxon>Spirochaetia</taxon>
        <taxon>Leptospirales</taxon>
        <taxon>Leptospiraceae</taxon>
        <taxon>Leptospira</taxon>
    </lineage>
</organism>
<reference evidence="2" key="1">
    <citation type="journal article" date="2019" name="Microbiol. Immunol.">
        <title>Molecular and phenotypic characterization of Leptospira johnsonii sp. nov., Leptospira ellinghausenii sp. nov. and Leptospira ryugenii sp. nov. isolated from soil and water in Japan.</title>
        <authorList>
            <person name="Masuzawa T."/>
            <person name="Saito M."/>
            <person name="Nakao R."/>
            <person name="Nikaido Y."/>
            <person name="Matsumoto M."/>
            <person name="Ogawa M."/>
            <person name="Yokoyama M."/>
            <person name="Hidaka Y."/>
            <person name="Tomita J."/>
            <person name="Sakakibara K."/>
            <person name="Suzuki K."/>
            <person name="Yasuda S."/>
            <person name="Sato H."/>
            <person name="Yamaguchi M."/>
            <person name="Yoshida S.I."/>
            <person name="Koizumi N."/>
            <person name="Kawamura Y."/>
        </authorList>
    </citation>
    <scope>NUCLEOTIDE SEQUENCE [LARGE SCALE GENOMIC DNA]</scope>
    <source>
        <strain evidence="2">E18</strain>
    </source>
</reference>
<dbReference type="RefSeq" id="WP_245918591.1">
    <property type="nucleotide sequence ID" value="NZ_BFAZ01000012.1"/>
</dbReference>
<sequence>MNITRTYSRLAKNARSLLIKEIQLTRKEMAWSERILAERIGISRITLRKIEVVNMTVAMVMS</sequence>
<evidence type="ECO:0000313" key="1">
    <source>
        <dbReference type="EMBL" id="GBF44437.1"/>
    </source>
</evidence>
<evidence type="ECO:0000313" key="2">
    <source>
        <dbReference type="Proteomes" id="UP000245206"/>
    </source>
</evidence>
<dbReference type="Proteomes" id="UP000245206">
    <property type="component" value="Unassembled WGS sequence"/>
</dbReference>
<gene>
    <name evidence="1" type="ORF">LPTSP2_37400</name>
</gene>
<accession>A0A2P2DIF2</accession>
<name>A0A2P2DIF2_9LEPT</name>
<dbReference type="GO" id="GO:0003677">
    <property type="term" value="F:DNA binding"/>
    <property type="evidence" value="ECO:0007669"/>
    <property type="project" value="UniProtKB-KW"/>
</dbReference>